<protein>
    <submittedName>
        <fullName evidence="1">Uncharacterized protein</fullName>
    </submittedName>
</protein>
<keyword evidence="2" id="KW-1185">Reference proteome</keyword>
<sequence length="363" mass="42495">MKRKLPLIGVRRWSDIHPTIHRQIVVHMIDRWALQDTVEVEEKILKIANERYRGWRATLSSTYKAYKTDAARLANVPEDLQREEWEWLIEFFGTDAKFQEISQKNSDNRKKLKTKHIVGSKSYSQLSFEKRNLETGEEPDCIALWELAHMKNGTWANQDSQAVYDKACEEIRNKENETQGPISSEQRSNIFQTAYKDTLKCKSSQPRGYGYMAKPPSGSERIRSQLEDQARAQAETQKVNSVLTNRVTELQDQLLAERESTQERINLERAERENLEEKLKEERVEREKLLEEERAERDRLLEEERRSRMKFERNMMSKFAQLSEQMGTKQTQANQTPKKTTSKENSNPNLQNTLLKTASPTGL</sequence>
<name>A0ACD5UP71_AVESA</name>
<reference evidence="1" key="1">
    <citation type="submission" date="2021-05" db="EMBL/GenBank/DDBJ databases">
        <authorList>
            <person name="Scholz U."/>
            <person name="Mascher M."/>
            <person name="Fiebig A."/>
        </authorList>
    </citation>
    <scope>NUCLEOTIDE SEQUENCE [LARGE SCALE GENOMIC DNA]</scope>
</reference>
<evidence type="ECO:0000313" key="1">
    <source>
        <dbReference type="EnsemblPlants" id="AVESA.00010b.r2.2CG0293840.1.CDS"/>
    </source>
</evidence>
<dbReference type="Proteomes" id="UP001732700">
    <property type="component" value="Chromosome 2C"/>
</dbReference>
<evidence type="ECO:0000313" key="2">
    <source>
        <dbReference type="Proteomes" id="UP001732700"/>
    </source>
</evidence>
<proteinExistence type="predicted"/>
<organism evidence="1 2">
    <name type="scientific">Avena sativa</name>
    <name type="common">Oat</name>
    <dbReference type="NCBI Taxonomy" id="4498"/>
    <lineage>
        <taxon>Eukaryota</taxon>
        <taxon>Viridiplantae</taxon>
        <taxon>Streptophyta</taxon>
        <taxon>Embryophyta</taxon>
        <taxon>Tracheophyta</taxon>
        <taxon>Spermatophyta</taxon>
        <taxon>Magnoliopsida</taxon>
        <taxon>Liliopsida</taxon>
        <taxon>Poales</taxon>
        <taxon>Poaceae</taxon>
        <taxon>BOP clade</taxon>
        <taxon>Pooideae</taxon>
        <taxon>Poodae</taxon>
        <taxon>Poeae</taxon>
        <taxon>Poeae Chloroplast Group 1 (Aveneae type)</taxon>
        <taxon>Aveninae</taxon>
        <taxon>Avena</taxon>
    </lineage>
</organism>
<accession>A0ACD5UP71</accession>
<reference evidence="1" key="2">
    <citation type="submission" date="2025-09" db="UniProtKB">
        <authorList>
            <consortium name="EnsemblPlants"/>
        </authorList>
    </citation>
    <scope>IDENTIFICATION</scope>
</reference>
<dbReference type="EnsemblPlants" id="AVESA.00010b.r2.2CG0293840.1">
    <property type="protein sequence ID" value="AVESA.00010b.r2.2CG0293840.1.CDS"/>
    <property type="gene ID" value="AVESA.00010b.r2.2CG0293840"/>
</dbReference>